<reference evidence="5" key="1">
    <citation type="submission" date="2021-04" db="EMBL/GenBank/DDBJ databases">
        <title>Genome based classification of Actinospica acidithermotolerans sp. nov., an actinobacterium isolated from an Indonesian hot spring.</title>
        <authorList>
            <person name="Kusuma A.B."/>
            <person name="Putra K.E."/>
            <person name="Nafisah S."/>
            <person name="Loh J."/>
            <person name="Nouioui I."/>
            <person name="Goodfellow M."/>
        </authorList>
    </citation>
    <scope>NUCLEOTIDE SEQUENCE</scope>
    <source>
        <strain evidence="5">CSCA 57</strain>
    </source>
</reference>
<gene>
    <name evidence="5" type="ORF">KDL01_16715</name>
</gene>
<name>A0A941ER11_9ACTN</name>
<dbReference type="SUPFAM" id="SSF141986">
    <property type="entry name" value="LD-carboxypeptidase A C-terminal domain-like"/>
    <property type="match status" value="1"/>
</dbReference>
<dbReference type="Proteomes" id="UP000675781">
    <property type="component" value="Unassembled WGS sequence"/>
</dbReference>
<dbReference type="Pfam" id="PF02016">
    <property type="entry name" value="Peptidase_S66"/>
    <property type="match status" value="1"/>
</dbReference>
<dbReference type="InterPro" id="IPR040449">
    <property type="entry name" value="Peptidase_S66_N"/>
</dbReference>
<keyword evidence="6" id="KW-1185">Reference proteome</keyword>
<dbReference type="InterPro" id="IPR029062">
    <property type="entry name" value="Class_I_gatase-like"/>
</dbReference>
<evidence type="ECO:0000259" key="4">
    <source>
        <dbReference type="Pfam" id="PF17676"/>
    </source>
</evidence>
<feature type="domain" description="LD-carboxypeptidase N-terminal" evidence="3">
    <location>
        <begin position="14"/>
        <end position="133"/>
    </location>
</feature>
<evidence type="ECO:0000256" key="2">
    <source>
        <dbReference type="ARBA" id="ARBA00022801"/>
    </source>
</evidence>
<dbReference type="InterPro" id="IPR003507">
    <property type="entry name" value="S66_fam"/>
</dbReference>
<dbReference type="InterPro" id="IPR027461">
    <property type="entry name" value="Carboxypeptidase_A_C_sf"/>
</dbReference>
<protein>
    <submittedName>
        <fullName evidence="5">LD-carboxypeptidase</fullName>
    </submittedName>
</protein>
<dbReference type="Pfam" id="PF17676">
    <property type="entry name" value="Peptidase_S66C"/>
    <property type="match status" value="1"/>
</dbReference>
<proteinExistence type="inferred from homology"/>
<dbReference type="RefSeq" id="WP_212529434.1">
    <property type="nucleotide sequence ID" value="NZ_JAGSOG010000075.1"/>
</dbReference>
<sequence length="332" mass="35775">MEPPRPVLPSHRLRVVSPGMPTLYHVPERGKRAEAALTALGFEVGYSPHAHGLSDDGITSGTPRERAADLMEAFADPEVDALLISDSGTGSLELLDLLDPEVIKANPKPLIGFCDTVFLHQYLAGLGIGSYYGCSLMFHLGDVGGPFPETIRSLTRALGVEAPLECRPLGDRAAPPTSWHDPASEAVPRVRDHPGGWTWLRPGRGAGPLLGGEISQLPEVVERFKLDYRGVLLFWDVTEVQDQPVDTLIRDLAAATDLTGLAGMVVGANPQLDPPVWAAEVAAALERHVPEAAYPVVVNADICHMTPSWVLPFGEYAELDDHKGLSFPRTRG</sequence>
<evidence type="ECO:0000313" key="5">
    <source>
        <dbReference type="EMBL" id="MBR7834918.1"/>
    </source>
</evidence>
<accession>A0A941ER11</accession>
<comment type="similarity">
    <text evidence="1">Belongs to the peptidase S66 family.</text>
</comment>
<keyword evidence="2" id="KW-0378">Hydrolase</keyword>
<dbReference type="SUPFAM" id="SSF52317">
    <property type="entry name" value="Class I glutamine amidotransferase-like"/>
    <property type="match status" value="1"/>
</dbReference>
<dbReference type="InterPro" id="IPR040921">
    <property type="entry name" value="Peptidase_S66C"/>
</dbReference>
<dbReference type="InterPro" id="IPR027478">
    <property type="entry name" value="LdcA_N"/>
</dbReference>
<evidence type="ECO:0000256" key="1">
    <source>
        <dbReference type="ARBA" id="ARBA00010233"/>
    </source>
</evidence>
<dbReference type="GO" id="GO:0016787">
    <property type="term" value="F:hydrolase activity"/>
    <property type="evidence" value="ECO:0007669"/>
    <property type="project" value="UniProtKB-KW"/>
</dbReference>
<comment type="caution">
    <text evidence="5">The sequence shown here is derived from an EMBL/GenBank/DDBJ whole genome shotgun (WGS) entry which is preliminary data.</text>
</comment>
<evidence type="ECO:0000313" key="6">
    <source>
        <dbReference type="Proteomes" id="UP000675781"/>
    </source>
</evidence>
<dbReference type="Gene3D" id="3.50.30.60">
    <property type="entry name" value="LD-carboxypeptidase A C-terminal domain-like"/>
    <property type="match status" value="1"/>
</dbReference>
<organism evidence="5 6">
    <name type="scientific">Actinospica durhamensis</name>
    <dbReference type="NCBI Taxonomy" id="1508375"/>
    <lineage>
        <taxon>Bacteria</taxon>
        <taxon>Bacillati</taxon>
        <taxon>Actinomycetota</taxon>
        <taxon>Actinomycetes</taxon>
        <taxon>Catenulisporales</taxon>
        <taxon>Actinospicaceae</taxon>
        <taxon>Actinospica</taxon>
    </lineage>
</organism>
<evidence type="ECO:0000259" key="3">
    <source>
        <dbReference type="Pfam" id="PF02016"/>
    </source>
</evidence>
<dbReference type="EMBL" id="JAGSOG010000075">
    <property type="protein sequence ID" value="MBR7834918.1"/>
    <property type="molecule type" value="Genomic_DNA"/>
</dbReference>
<dbReference type="AlphaFoldDB" id="A0A941ER11"/>
<feature type="domain" description="LD-carboxypeptidase C-terminal" evidence="4">
    <location>
        <begin position="207"/>
        <end position="319"/>
    </location>
</feature>
<dbReference type="PANTHER" id="PTHR30237">
    <property type="entry name" value="MURAMOYLTETRAPEPTIDE CARBOXYPEPTIDASE"/>
    <property type="match status" value="1"/>
</dbReference>
<dbReference type="Gene3D" id="3.40.50.10740">
    <property type="entry name" value="Class I glutamine amidotransferase-like"/>
    <property type="match status" value="1"/>
</dbReference>